<dbReference type="InterPro" id="IPR037293">
    <property type="entry name" value="Gal_Oxidase_central_sf"/>
</dbReference>
<comment type="caution">
    <text evidence="2">The sequence shown here is derived from an EMBL/GenBank/DDBJ whole genome shotgun (WGS) entry which is preliminary data.</text>
</comment>
<dbReference type="Proteomes" id="UP000663845">
    <property type="component" value="Unassembled WGS sequence"/>
</dbReference>
<dbReference type="InterPro" id="IPR015915">
    <property type="entry name" value="Kelch-typ_b-propeller"/>
</dbReference>
<proteinExistence type="predicted"/>
<dbReference type="SMART" id="SM00612">
    <property type="entry name" value="Kelch"/>
    <property type="match status" value="1"/>
</dbReference>
<name>A0A815LUE4_9BILA</name>
<accession>A0A815LUE4</accession>
<sequence length="94" mass="9817">MSFTWTTTGNTNNGRSLHTASVLSNGKVLVTGGWNFVISFNSTELYDPSSGTWTTTGNMNNARVTHTASVLSNGLVLLAGGADNSGSLNSAELY</sequence>
<protein>
    <submittedName>
        <fullName evidence="2">Uncharacterized protein</fullName>
    </submittedName>
</protein>
<reference evidence="2" key="1">
    <citation type="submission" date="2021-02" db="EMBL/GenBank/DDBJ databases">
        <authorList>
            <person name="Nowell W R."/>
        </authorList>
    </citation>
    <scope>NUCLEOTIDE SEQUENCE</scope>
</reference>
<evidence type="ECO:0000256" key="1">
    <source>
        <dbReference type="ARBA" id="ARBA00022441"/>
    </source>
</evidence>
<dbReference type="Pfam" id="PF01344">
    <property type="entry name" value="Kelch_1"/>
    <property type="match status" value="1"/>
</dbReference>
<keyword evidence="1" id="KW-0880">Kelch repeat</keyword>
<dbReference type="Gene3D" id="2.130.10.80">
    <property type="entry name" value="Galactose oxidase/kelch, beta-propeller"/>
    <property type="match status" value="1"/>
</dbReference>
<dbReference type="SUPFAM" id="SSF117281">
    <property type="entry name" value="Kelch motif"/>
    <property type="match status" value="1"/>
</dbReference>
<dbReference type="InterPro" id="IPR006652">
    <property type="entry name" value="Kelch_1"/>
</dbReference>
<dbReference type="AlphaFoldDB" id="A0A815LUE4"/>
<evidence type="ECO:0000313" key="3">
    <source>
        <dbReference type="Proteomes" id="UP000663845"/>
    </source>
</evidence>
<organism evidence="2 3">
    <name type="scientific">Adineta steineri</name>
    <dbReference type="NCBI Taxonomy" id="433720"/>
    <lineage>
        <taxon>Eukaryota</taxon>
        <taxon>Metazoa</taxon>
        <taxon>Spiralia</taxon>
        <taxon>Gnathifera</taxon>
        <taxon>Rotifera</taxon>
        <taxon>Eurotatoria</taxon>
        <taxon>Bdelloidea</taxon>
        <taxon>Adinetida</taxon>
        <taxon>Adinetidae</taxon>
        <taxon>Adineta</taxon>
    </lineage>
</organism>
<evidence type="ECO:0000313" key="2">
    <source>
        <dbReference type="EMBL" id="CAF1407802.1"/>
    </source>
</evidence>
<dbReference type="EMBL" id="CAJNOG010001092">
    <property type="protein sequence ID" value="CAF1407802.1"/>
    <property type="molecule type" value="Genomic_DNA"/>
</dbReference>
<gene>
    <name evidence="2" type="ORF">JYZ213_LOCUS38176</name>
</gene>